<dbReference type="CDD" id="cd06530">
    <property type="entry name" value="S26_SPase_I"/>
    <property type="match status" value="1"/>
</dbReference>
<evidence type="ECO:0000259" key="6">
    <source>
        <dbReference type="Pfam" id="PF10502"/>
    </source>
</evidence>
<gene>
    <name evidence="7" type="ORF">SAMN04488691_11264</name>
</gene>
<dbReference type="GO" id="GO:0006465">
    <property type="term" value="P:signal peptide processing"/>
    <property type="evidence" value="ECO:0007669"/>
    <property type="project" value="InterPro"/>
</dbReference>
<dbReference type="AlphaFoldDB" id="A0A1H7UEH4"/>
<evidence type="ECO:0000256" key="4">
    <source>
        <dbReference type="ARBA" id="ARBA00023136"/>
    </source>
</evidence>
<dbReference type="Pfam" id="PF10502">
    <property type="entry name" value="Peptidase_S26"/>
    <property type="match status" value="1"/>
</dbReference>
<evidence type="ECO:0000256" key="3">
    <source>
        <dbReference type="ARBA" id="ARBA00022989"/>
    </source>
</evidence>
<evidence type="ECO:0000256" key="1">
    <source>
        <dbReference type="ARBA" id="ARBA00004370"/>
    </source>
</evidence>
<dbReference type="Gene3D" id="2.10.109.10">
    <property type="entry name" value="Umud Fragment, subunit A"/>
    <property type="match status" value="1"/>
</dbReference>
<dbReference type="RefSeq" id="WP_074796444.1">
    <property type="nucleotide sequence ID" value="NZ_FOAD01000012.1"/>
</dbReference>
<dbReference type="Proteomes" id="UP000183894">
    <property type="component" value="Unassembled WGS sequence"/>
</dbReference>
<organism evidence="7 8">
    <name type="scientific">Haloferax larsenii</name>
    <dbReference type="NCBI Taxonomy" id="302484"/>
    <lineage>
        <taxon>Archaea</taxon>
        <taxon>Methanobacteriati</taxon>
        <taxon>Methanobacteriota</taxon>
        <taxon>Stenosarchaea group</taxon>
        <taxon>Halobacteria</taxon>
        <taxon>Halobacteriales</taxon>
        <taxon>Haloferacaceae</taxon>
        <taxon>Haloferax</taxon>
    </lineage>
</organism>
<dbReference type="InterPro" id="IPR036286">
    <property type="entry name" value="LexA/Signal_pep-like_sf"/>
</dbReference>
<dbReference type="InterPro" id="IPR001733">
    <property type="entry name" value="Peptidase_S26B"/>
</dbReference>
<reference evidence="7 8" key="1">
    <citation type="submission" date="2016-10" db="EMBL/GenBank/DDBJ databases">
        <authorList>
            <person name="de Groot N.N."/>
        </authorList>
    </citation>
    <scope>NUCLEOTIDE SEQUENCE [LARGE SCALE GENOMIC DNA]</scope>
    <source>
        <strain evidence="7 8">CDM_5</strain>
    </source>
</reference>
<evidence type="ECO:0000256" key="5">
    <source>
        <dbReference type="SAM" id="Phobius"/>
    </source>
</evidence>
<dbReference type="EMBL" id="FOAD01000012">
    <property type="protein sequence ID" value="SEL95462.1"/>
    <property type="molecule type" value="Genomic_DNA"/>
</dbReference>
<keyword evidence="2 5" id="KW-0812">Transmembrane</keyword>
<evidence type="ECO:0000313" key="7">
    <source>
        <dbReference type="EMBL" id="SEL95462.1"/>
    </source>
</evidence>
<dbReference type="SUPFAM" id="SSF51306">
    <property type="entry name" value="LexA/Signal peptidase"/>
    <property type="match status" value="1"/>
</dbReference>
<evidence type="ECO:0000313" key="8">
    <source>
        <dbReference type="Proteomes" id="UP000183894"/>
    </source>
</evidence>
<dbReference type="PANTHER" id="PTHR10806">
    <property type="entry name" value="SIGNAL PEPTIDASE COMPLEX CATALYTIC SUBUNIT SEC11"/>
    <property type="match status" value="1"/>
</dbReference>
<dbReference type="GO" id="GO:0004252">
    <property type="term" value="F:serine-type endopeptidase activity"/>
    <property type="evidence" value="ECO:0007669"/>
    <property type="project" value="InterPro"/>
</dbReference>
<dbReference type="InterPro" id="IPR019533">
    <property type="entry name" value="Peptidase_S26"/>
</dbReference>
<dbReference type="PANTHER" id="PTHR10806:SF6">
    <property type="entry name" value="SIGNAL PEPTIDASE COMPLEX CATALYTIC SUBUNIT SEC11"/>
    <property type="match status" value="1"/>
</dbReference>
<dbReference type="GO" id="GO:0016020">
    <property type="term" value="C:membrane"/>
    <property type="evidence" value="ECO:0007669"/>
    <property type="project" value="UniProtKB-SubCell"/>
</dbReference>
<feature type="transmembrane region" description="Helical" evidence="5">
    <location>
        <begin position="20"/>
        <end position="43"/>
    </location>
</feature>
<proteinExistence type="predicted"/>
<name>A0A1H7UEH4_HALLR</name>
<feature type="domain" description="Peptidase S26" evidence="6">
    <location>
        <begin position="20"/>
        <end position="110"/>
    </location>
</feature>
<dbReference type="OrthoDB" id="4822at2157"/>
<comment type="subcellular location">
    <subcellularLocation>
        <location evidence="1">Membrane</location>
    </subcellularLocation>
</comment>
<keyword evidence="3 5" id="KW-1133">Transmembrane helix</keyword>
<evidence type="ECO:0000256" key="2">
    <source>
        <dbReference type="ARBA" id="ARBA00022692"/>
    </source>
</evidence>
<protein>
    <submittedName>
        <fullName evidence="7">Signal peptidase, endoplasmic reticulum-type</fullName>
    </submittedName>
</protein>
<keyword evidence="4 5" id="KW-0472">Membrane</keyword>
<sequence>MSSDSPSPWRIFAGDVLQTLAAIALVAFFLFAVTGVWPPMVAIESPSMEPHLERGDLVIVSEEGRYAGPAADEHGVVTANESNGYGRIGEAGDVIIFSQPTREESPIIHRAVFFVEKGENWYDEANRSYVEGADSCRELSNCPAPHAGYITRGDNNEYYDQATDIAPPVRPQWVQSKAQFHVPYLGTLRLELSQAI</sequence>
<accession>A0A1H7UEH4</accession>